<feature type="transmembrane region" description="Helical" evidence="7">
    <location>
        <begin position="334"/>
        <end position="352"/>
    </location>
</feature>
<feature type="transmembrane region" description="Helical" evidence="7">
    <location>
        <begin position="113"/>
        <end position="136"/>
    </location>
</feature>
<evidence type="ECO:0000256" key="2">
    <source>
        <dbReference type="ARBA" id="ARBA00022448"/>
    </source>
</evidence>
<dbReference type="EMBL" id="QICD01000010">
    <property type="protein sequence ID" value="RNL44118.1"/>
    <property type="molecule type" value="Genomic_DNA"/>
</dbReference>
<feature type="transmembrane region" description="Helical" evidence="7">
    <location>
        <begin position="172"/>
        <end position="193"/>
    </location>
</feature>
<keyword evidence="10" id="KW-1185">Reference proteome</keyword>
<keyword evidence="2" id="KW-0813">Transport</keyword>
<feature type="domain" description="Major facilitator superfamily (MFS) profile" evidence="8">
    <location>
        <begin position="44"/>
        <end position="488"/>
    </location>
</feature>
<evidence type="ECO:0000313" key="9">
    <source>
        <dbReference type="EMBL" id="RNL44118.1"/>
    </source>
</evidence>
<reference evidence="10" key="1">
    <citation type="submission" date="2018-05" db="EMBL/GenBank/DDBJ databases">
        <title>Genome Sequencing of selected type strains of the family Eggerthellaceae.</title>
        <authorList>
            <person name="Danylec N."/>
            <person name="Stoll D.A."/>
            <person name="Doetsch A."/>
            <person name="Huch M."/>
        </authorList>
    </citation>
    <scope>NUCLEOTIDE SEQUENCE [LARGE SCALE GENOMIC DNA]</scope>
    <source>
        <strain evidence="10">DSM 16106</strain>
    </source>
</reference>
<feature type="transmembrane region" description="Helical" evidence="7">
    <location>
        <begin position="230"/>
        <end position="249"/>
    </location>
</feature>
<dbReference type="PANTHER" id="PTHR42718">
    <property type="entry name" value="MAJOR FACILITATOR SUPERFAMILY MULTIDRUG TRANSPORTER MFSC"/>
    <property type="match status" value="1"/>
</dbReference>
<dbReference type="InterPro" id="IPR004638">
    <property type="entry name" value="EmrB-like"/>
</dbReference>
<feature type="transmembrane region" description="Helical" evidence="7">
    <location>
        <begin position="199"/>
        <end position="218"/>
    </location>
</feature>
<feature type="transmembrane region" description="Helical" evidence="7">
    <location>
        <begin position="388"/>
        <end position="415"/>
    </location>
</feature>
<keyword evidence="5 7" id="KW-1133">Transmembrane helix</keyword>
<dbReference type="AlphaFoldDB" id="A0A3N0B9S2"/>
<evidence type="ECO:0000313" key="10">
    <source>
        <dbReference type="Proteomes" id="UP000278632"/>
    </source>
</evidence>
<keyword evidence="6 7" id="KW-0472">Membrane</keyword>
<dbReference type="Gene3D" id="1.20.1250.20">
    <property type="entry name" value="MFS general substrate transporter like domains"/>
    <property type="match status" value="1"/>
</dbReference>
<gene>
    <name evidence="9" type="ORF">DMP08_06500</name>
</gene>
<feature type="transmembrane region" description="Helical" evidence="7">
    <location>
        <begin position="142"/>
        <end position="160"/>
    </location>
</feature>
<dbReference type="InterPro" id="IPR011701">
    <property type="entry name" value="MFS"/>
</dbReference>
<dbReference type="InterPro" id="IPR036259">
    <property type="entry name" value="MFS_trans_sf"/>
</dbReference>
<feature type="transmembrane region" description="Helical" evidence="7">
    <location>
        <begin position="82"/>
        <end position="101"/>
    </location>
</feature>
<dbReference type="PANTHER" id="PTHR42718:SF24">
    <property type="entry name" value="MAJOR FACILITATOR SUPERFAMILY (MFS) PROFILE DOMAIN-CONTAINING PROTEIN"/>
    <property type="match status" value="1"/>
</dbReference>
<dbReference type="NCBIfam" id="TIGR00711">
    <property type="entry name" value="efflux_EmrB"/>
    <property type="match status" value="1"/>
</dbReference>
<keyword evidence="3" id="KW-1003">Cell membrane</keyword>
<protein>
    <submittedName>
        <fullName evidence="9">MFS transporter</fullName>
    </submittedName>
</protein>
<dbReference type="InterPro" id="IPR020846">
    <property type="entry name" value="MFS_dom"/>
</dbReference>
<comment type="subcellular location">
    <subcellularLocation>
        <location evidence="1">Cell membrane</location>
        <topology evidence="1">Multi-pass membrane protein</topology>
    </subcellularLocation>
</comment>
<dbReference type="GO" id="GO:0005886">
    <property type="term" value="C:plasma membrane"/>
    <property type="evidence" value="ECO:0007669"/>
    <property type="project" value="UniProtKB-SubCell"/>
</dbReference>
<dbReference type="Proteomes" id="UP000278632">
    <property type="component" value="Unassembled WGS sequence"/>
</dbReference>
<dbReference type="Pfam" id="PF07690">
    <property type="entry name" value="MFS_1"/>
    <property type="match status" value="1"/>
</dbReference>
<keyword evidence="4 7" id="KW-0812">Transmembrane</keyword>
<accession>A0A3N0B9S2</accession>
<evidence type="ECO:0000256" key="6">
    <source>
        <dbReference type="ARBA" id="ARBA00023136"/>
    </source>
</evidence>
<dbReference type="OrthoDB" id="9812221at2"/>
<dbReference type="PRINTS" id="PR01036">
    <property type="entry name" value="TCRTETB"/>
</dbReference>
<name>A0A3N0B9S2_9ACTN</name>
<dbReference type="Gene3D" id="1.20.1720.10">
    <property type="entry name" value="Multidrug resistance protein D"/>
    <property type="match status" value="1"/>
</dbReference>
<feature type="transmembrane region" description="Helical" evidence="7">
    <location>
        <begin position="261"/>
        <end position="277"/>
    </location>
</feature>
<feature type="transmembrane region" description="Helical" evidence="7">
    <location>
        <begin position="463"/>
        <end position="485"/>
    </location>
</feature>
<evidence type="ECO:0000259" key="8">
    <source>
        <dbReference type="PROSITE" id="PS50850"/>
    </source>
</evidence>
<sequence>MRAVLPLCRQGVWAILGLAKGAVWSGGDIVGDGQVKKRGAVYALFAIVVLASASGNLSQTAVNAMLADIMGEFSLSVDLGQWLTTSYMLVLGVTVPVATFLSRRLSVRRHVFLALLFFLAGAIADLLAPSFAVLLAGRVLQAVSTGLLMPLMQTIAMTSFPPGRQATAMGIAGVAMGFAPNIGPTIGGAMSFAWGWRSFFVLLVVITVALAIAAAVAIKPAPARDTGARLDVVSLTMSTVGFGGLLLGFSNASSFAPSSPFMWAPIVLGALFLALFVRRQKRVEHPLITMEIFASRQYAAGFVAQNLLNASFMGITLIVPLYVEGLCGGTALEAGVVLLPGTVAALLLNPLAGVLTDRVGVRPVAVASGVFLAAGAVLMSFLEADTPLWAVTLCQAVRAVGVSGLVGPLTSWSLAKLPRPIVADGSSFCIAARQACASLGTSIMVFAITAVGVTSAGMADPALAYQVAFGFSAVMAVATLGFIVAKVR</sequence>
<evidence type="ECO:0000256" key="7">
    <source>
        <dbReference type="SAM" id="Phobius"/>
    </source>
</evidence>
<dbReference type="GO" id="GO:0022857">
    <property type="term" value="F:transmembrane transporter activity"/>
    <property type="evidence" value="ECO:0007669"/>
    <property type="project" value="InterPro"/>
</dbReference>
<evidence type="ECO:0000256" key="4">
    <source>
        <dbReference type="ARBA" id="ARBA00022692"/>
    </source>
</evidence>
<feature type="transmembrane region" description="Helical" evidence="7">
    <location>
        <begin position="436"/>
        <end position="457"/>
    </location>
</feature>
<feature type="transmembrane region" description="Helical" evidence="7">
    <location>
        <begin position="298"/>
        <end position="322"/>
    </location>
</feature>
<feature type="transmembrane region" description="Helical" evidence="7">
    <location>
        <begin position="364"/>
        <end position="382"/>
    </location>
</feature>
<evidence type="ECO:0000256" key="3">
    <source>
        <dbReference type="ARBA" id="ARBA00022475"/>
    </source>
</evidence>
<dbReference type="SUPFAM" id="SSF103473">
    <property type="entry name" value="MFS general substrate transporter"/>
    <property type="match status" value="1"/>
</dbReference>
<feature type="transmembrane region" description="Helical" evidence="7">
    <location>
        <begin position="41"/>
        <end position="62"/>
    </location>
</feature>
<organism evidence="9 10">
    <name type="scientific">Paraeggerthella hongkongensis</name>
    <dbReference type="NCBI Taxonomy" id="230658"/>
    <lineage>
        <taxon>Bacteria</taxon>
        <taxon>Bacillati</taxon>
        <taxon>Actinomycetota</taxon>
        <taxon>Coriobacteriia</taxon>
        <taxon>Eggerthellales</taxon>
        <taxon>Eggerthellaceae</taxon>
        <taxon>Paraeggerthella</taxon>
    </lineage>
</organism>
<evidence type="ECO:0000256" key="1">
    <source>
        <dbReference type="ARBA" id="ARBA00004651"/>
    </source>
</evidence>
<evidence type="ECO:0000256" key="5">
    <source>
        <dbReference type="ARBA" id="ARBA00022989"/>
    </source>
</evidence>
<proteinExistence type="predicted"/>
<dbReference type="PROSITE" id="PS50850">
    <property type="entry name" value="MFS"/>
    <property type="match status" value="1"/>
</dbReference>
<comment type="caution">
    <text evidence="9">The sequence shown here is derived from an EMBL/GenBank/DDBJ whole genome shotgun (WGS) entry which is preliminary data.</text>
</comment>